<dbReference type="AlphaFoldDB" id="A0A438IA44"/>
<feature type="signal peptide" evidence="4">
    <location>
        <begin position="1"/>
        <end position="26"/>
    </location>
</feature>
<evidence type="ECO:0000256" key="1">
    <source>
        <dbReference type="ARBA" id="ARBA00010838"/>
    </source>
</evidence>
<evidence type="ECO:0000313" key="5">
    <source>
        <dbReference type="EMBL" id="RVW93574.1"/>
    </source>
</evidence>
<keyword evidence="4" id="KW-0732">Signal</keyword>
<dbReference type="PANTHER" id="PTHR10353">
    <property type="entry name" value="GLYCOSYL HYDROLASE"/>
    <property type="match status" value="1"/>
</dbReference>
<dbReference type="Pfam" id="PF00232">
    <property type="entry name" value="Glyco_hydro_1"/>
    <property type="match status" value="1"/>
</dbReference>
<keyword evidence="2" id="KW-0378">Hydrolase</keyword>
<dbReference type="InterPro" id="IPR017853">
    <property type="entry name" value="GH"/>
</dbReference>
<dbReference type="PROSITE" id="PS00653">
    <property type="entry name" value="GLYCOSYL_HYDROL_F1_2"/>
    <property type="match status" value="1"/>
</dbReference>
<comment type="similarity">
    <text evidence="1 3">Belongs to the glycosyl hydrolase 1 family.</text>
</comment>
<reference evidence="5 6" key="1">
    <citation type="journal article" date="2018" name="PLoS Genet.">
        <title>Population sequencing reveals clonal diversity and ancestral inbreeding in the grapevine cultivar Chardonnay.</title>
        <authorList>
            <person name="Roach M.J."/>
            <person name="Johnson D.L."/>
            <person name="Bohlmann J."/>
            <person name="van Vuuren H.J."/>
            <person name="Jones S.J."/>
            <person name="Pretorius I.S."/>
            <person name="Schmidt S.A."/>
            <person name="Borneman A.R."/>
        </authorList>
    </citation>
    <scope>NUCLEOTIDE SEQUENCE [LARGE SCALE GENOMIC DNA]</scope>
    <source>
        <strain evidence="6">cv. Chardonnay</strain>
        <tissue evidence="5">Leaf</tissue>
    </source>
</reference>
<dbReference type="GO" id="GO:0005975">
    <property type="term" value="P:carbohydrate metabolic process"/>
    <property type="evidence" value="ECO:0007669"/>
    <property type="project" value="InterPro"/>
</dbReference>
<dbReference type="InterPro" id="IPR001360">
    <property type="entry name" value="Glyco_hydro_1"/>
</dbReference>
<proteinExistence type="inferred from homology"/>
<organism evidence="5 6">
    <name type="scientific">Vitis vinifera</name>
    <name type="common">Grape</name>
    <dbReference type="NCBI Taxonomy" id="29760"/>
    <lineage>
        <taxon>Eukaryota</taxon>
        <taxon>Viridiplantae</taxon>
        <taxon>Streptophyta</taxon>
        <taxon>Embryophyta</taxon>
        <taxon>Tracheophyta</taxon>
        <taxon>Spermatophyta</taxon>
        <taxon>Magnoliopsida</taxon>
        <taxon>eudicotyledons</taxon>
        <taxon>Gunneridae</taxon>
        <taxon>Pentapetalae</taxon>
        <taxon>rosids</taxon>
        <taxon>Vitales</taxon>
        <taxon>Vitaceae</taxon>
        <taxon>Viteae</taxon>
        <taxon>Vitis</taxon>
    </lineage>
</organism>
<dbReference type="Gene3D" id="3.20.20.80">
    <property type="entry name" value="Glycosidases"/>
    <property type="match status" value="1"/>
</dbReference>
<dbReference type="Proteomes" id="UP000288805">
    <property type="component" value="Unassembled WGS sequence"/>
</dbReference>
<dbReference type="GO" id="GO:0004553">
    <property type="term" value="F:hydrolase activity, hydrolyzing O-glycosyl compounds"/>
    <property type="evidence" value="ECO:0007669"/>
    <property type="project" value="InterPro"/>
</dbReference>
<protein>
    <submittedName>
        <fullName evidence="5">Beta-glucosidase 12</fullName>
    </submittedName>
</protein>
<dbReference type="SUPFAM" id="SSF51445">
    <property type="entry name" value="(Trans)glycosidases"/>
    <property type="match status" value="1"/>
</dbReference>
<dbReference type="FunFam" id="3.20.20.80:FF:000141">
    <property type="entry name" value="Glucosylceramidase beta 3 (gene/pseudogene)"/>
    <property type="match status" value="1"/>
</dbReference>
<dbReference type="PANTHER" id="PTHR10353:SF318">
    <property type="entry name" value="BETA-GLUCOSIDASE 31-RELATED"/>
    <property type="match status" value="1"/>
</dbReference>
<comment type="caution">
    <text evidence="5">The sequence shown here is derived from an EMBL/GenBank/DDBJ whole genome shotgun (WGS) entry which is preliminary data.</text>
</comment>
<dbReference type="EMBL" id="QGNW01000128">
    <property type="protein sequence ID" value="RVW93574.1"/>
    <property type="molecule type" value="Genomic_DNA"/>
</dbReference>
<accession>A0A438IA44</accession>
<name>A0A438IA44_VITVI</name>
<evidence type="ECO:0000256" key="2">
    <source>
        <dbReference type="ARBA" id="ARBA00022801"/>
    </source>
</evidence>
<feature type="chain" id="PRO_5019547548" evidence="4">
    <location>
        <begin position="27"/>
        <end position="135"/>
    </location>
</feature>
<evidence type="ECO:0000256" key="3">
    <source>
        <dbReference type="RuleBase" id="RU003690"/>
    </source>
</evidence>
<evidence type="ECO:0000256" key="4">
    <source>
        <dbReference type="SAM" id="SignalP"/>
    </source>
</evidence>
<sequence>MAIQGSLFLTLLILVSVLAWTEPVVATSFNRSNFPADFVFGTASSSYQYEGAVKEDGKGPSISDTFSHKYPGRLIDGSNGDVADDFYHCYKEDVYLMKELGIDAFRFLISWFRALPGKFIVSVYSLIIKLLAKIC</sequence>
<gene>
    <name evidence="5" type="primary">BGLU12_2</name>
    <name evidence="5" type="ORF">CK203_028950</name>
</gene>
<dbReference type="InterPro" id="IPR033132">
    <property type="entry name" value="GH_1_N_CS"/>
</dbReference>
<evidence type="ECO:0000313" key="6">
    <source>
        <dbReference type="Proteomes" id="UP000288805"/>
    </source>
</evidence>